<gene>
    <name evidence="1" type="ORF">N825_23255</name>
</gene>
<dbReference type="AlphaFoldDB" id="W9GSN4"/>
<sequence>MTGTDAGAEELTEQYLATIEPGLQFVPTDREITEFIERPYASSPELLAEWRAINAQAPKS</sequence>
<evidence type="ECO:0000313" key="1">
    <source>
        <dbReference type="EMBL" id="EWY36905.1"/>
    </source>
</evidence>
<organism evidence="1 2">
    <name type="scientific">Skermanella stibiiresistens SB22</name>
    <dbReference type="NCBI Taxonomy" id="1385369"/>
    <lineage>
        <taxon>Bacteria</taxon>
        <taxon>Pseudomonadati</taxon>
        <taxon>Pseudomonadota</taxon>
        <taxon>Alphaproteobacteria</taxon>
        <taxon>Rhodospirillales</taxon>
        <taxon>Azospirillaceae</taxon>
        <taxon>Skermanella</taxon>
    </lineage>
</organism>
<proteinExistence type="predicted"/>
<keyword evidence="2" id="KW-1185">Reference proteome</keyword>
<name>W9GSN4_9PROT</name>
<comment type="caution">
    <text evidence="1">The sequence shown here is derived from an EMBL/GenBank/DDBJ whole genome shotgun (WGS) entry which is preliminary data.</text>
</comment>
<evidence type="ECO:0000313" key="2">
    <source>
        <dbReference type="Proteomes" id="UP000019486"/>
    </source>
</evidence>
<dbReference type="Proteomes" id="UP000019486">
    <property type="component" value="Unassembled WGS sequence"/>
</dbReference>
<dbReference type="RefSeq" id="WP_037459900.1">
    <property type="nucleotide sequence ID" value="NZ_AVFL01000034.1"/>
</dbReference>
<dbReference type="EMBL" id="AVFL01000034">
    <property type="protein sequence ID" value="EWY36905.1"/>
    <property type="molecule type" value="Genomic_DNA"/>
</dbReference>
<dbReference type="STRING" id="1385369.N825_23255"/>
<protein>
    <submittedName>
        <fullName evidence="1">Uncharacterized protein</fullName>
    </submittedName>
</protein>
<reference evidence="1 2" key="1">
    <citation type="submission" date="2013-08" db="EMBL/GenBank/DDBJ databases">
        <title>The genome sequence of Skermanella stibiiresistens.</title>
        <authorList>
            <person name="Zhu W."/>
            <person name="Wang G."/>
        </authorList>
    </citation>
    <scope>NUCLEOTIDE SEQUENCE [LARGE SCALE GENOMIC DNA]</scope>
    <source>
        <strain evidence="1 2">SB22</strain>
    </source>
</reference>
<accession>W9GSN4</accession>